<dbReference type="AlphaFoldDB" id="A0A6A5HB48"/>
<accession>A0A6A5HB48</accession>
<evidence type="ECO:0000313" key="3">
    <source>
        <dbReference type="Proteomes" id="UP000483820"/>
    </source>
</evidence>
<comment type="caution">
    <text evidence="2">The sequence shown here is derived from an EMBL/GenBank/DDBJ whole genome shotgun (WGS) entry which is preliminary data.</text>
</comment>
<feature type="region of interest" description="Disordered" evidence="1">
    <location>
        <begin position="141"/>
        <end position="207"/>
    </location>
</feature>
<evidence type="ECO:0000313" key="2">
    <source>
        <dbReference type="EMBL" id="KAF1764990.1"/>
    </source>
</evidence>
<proteinExistence type="predicted"/>
<dbReference type="Proteomes" id="UP000483820">
    <property type="component" value="Chromosome II"/>
</dbReference>
<organism evidence="2 3">
    <name type="scientific">Caenorhabditis remanei</name>
    <name type="common">Caenorhabditis vulgaris</name>
    <dbReference type="NCBI Taxonomy" id="31234"/>
    <lineage>
        <taxon>Eukaryota</taxon>
        <taxon>Metazoa</taxon>
        <taxon>Ecdysozoa</taxon>
        <taxon>Nematoda</taxon>
        <taxon>Chromadorea</taxon>
        <taxon>Rhabditida</taxon>
        <taxon>Rhabditina</taxon>
        <taxon>Rhabditomorpha</taxon>
        <taxon>Rhabditoidea</taxon>
        <taxon>Rhabditidae</taxon>
        <taxon>Peloderinae</taxon>
        <taxon>Caenorhabditis</taxon>
    </lineage>
</organism>
<dbReference type="GeneID" id="9822542"/>
<protein>
    <submittedName>
        <fullName evidence="2">Uncharacterized protein</fullName>
    </submittedName>
</protein>
<dbReference type="RefSeq" id="XP_053589150.1">
    <property type="nucleotide sequence ID" value="XM_053724956.1"/>
</dbReference>
<dbReference type="CTD" id="9822542"/>
<reference evidence="2 3" key="1">
    <citation type="submission" date="2019-12" db="EMBL/GenBank/DDBJ databases">
        <title>Chromosome-level assembly of the Caenorhabditis remanei genome.</title>
        <authorList>
            <person name="Teterina A.A."/>
            <person name="Willis J.H."/>
            <person name="Phillips P.C."/>
        </authorList>
    </citation>
    <scope>NUCLEOTIDE SEQUENCE [LARGE SCALE GENOMIC DNA]</scope>
    <source>
        <strain evidence="2 3">PX506</strain>
        <tissue evidence="2">Whole organism</tissue>
    </source>
</reference>
<evidence type="ECO:0000256" key="1">
    <source>
        <dbReference type="SAM" id="MobiDB-lite"/>
    </source>
</evidence>
<feature type="compositionally biased region" description="Low complexity" evidence="1">
    <location>
        <begin position="141"/>
        <end position="151"/>
    </location>
</feature>
<name>A0A6A5HB48_CAERE</name>
<sequence length="207" mass="23097">MTACVKANSQRVIYTKSGVVTTRRIDDHSPFAMAYNCVNRYLGDKTKIPQRMTITSSQTENGKRFVSISMNEITRKIATELAESKNFEAAFDLADNRKSLHKACENAKRFYNEAYPSLNTAAKPTSSSISLLEGTMSLTSMSSHSQLSATTPSHPINLKTPKKKRSNRFRSNPPDSQMVHKKQKTPPISPKGASDENRLMNTFNTSE</sequence>
<dbReference type="KEGG" id="crq:GCK72_004941"/>
<gene>
    <name evidence="2" type="ORF">GCK72_004941</name>
</gene>
<dbReference type="EMBL" id="WUAV01000002">
    <property type="protein sequence ID" value="KAF1764990.1"/>
    <property type="molecule type" value="Genomic_DNA"/>
</dbReference>